<proteinExistence type="predicted"/>
<gene>
    <name evidence="2" type="ORF">CIG1485E_0700</name>
</gene>
<organism evidence="2 3">
    <name type="scientific">Campylobacter iguaniorum</name>
    <dbReference type="NCBI Taxonomy" id="1244531"/>
    <lineage>
        <taxon>Bacteria</taxon>
        <taxon>Pseudomonadati</taxon>
        <taxon>Campylobacterota</taxon>
        <taxon>Epsilonproteobacteria</taxon>
        <taxon>Campylobacterales</taxon>
        <taxon>Campylobacteraceae</taxon>
        <taxon>Campylobacter</taxon>
    </lineage>
</organism>
<dbReference type="Proteomes" id="UP000028486">
    <property type="component" value="Chromosome"/>
</dbReference>
<name>A0A076F969_9BACT</name>
<dbReference type="HOGENOM" id="CLU_301626_0_0_7"/>
<evidence type="ECO:0000313" key="2">
    <source>
        <dbReference type="EMBL" id="AII14546.1"/>
    </source>
</evidence>
<dbReference type="OrthoDB" id="5363773at2"/>
<dbReference type="AlphaFoldDB" id="A0A076F969"/>
<sequence length="897" mass="100973">MKKIFLIFGFLGFFALESLGVDVFCNDTYNSKLELIEHNVPIGTVIISPLENFRKNFSHNGAQVRYVAKDKGYYKFNLTADNIRGEHGILNWNQVSVRFYTGFAGKMTFKIDSIDACWGEADKCKELNNSERWYTKYPSDIAGEILYYRVLSSDYSASGLSTSDKNKNYGGICYDSHLTNTTKFPNNSINVLYDQSQTYSARTYVGGDVNILIELNPNFEAAIRDIAHRFSATIIIEPLQSSIDTISGNINLSNSFTQNGKLYTQIIGKPFDLQLYKALADELDFTDRKLQLTLVNDKGEAVKFTSGSGGNVININQNKFEALNTSSIKINNIVIKNESNITPALKFKIELLDKTNNVIDTGYSDSFSARPKGYVSNLDGNTKIGGTRDQNLNDIKAIDELNNKVLGYNTMLETLNEKNIIKWTQDEKCKDGENIIEPNKITNMRIKFDSGLGSSYNVCYDNEKAIELNADNINANKCYFSYPDIGPTTINIYDDTWTAIDHDGDCIEGESGNVANSDGKIGCNIELQSDYYKFMLDKIMLKSKELSDKFSNMTYYLKDDVYTKSKERLESMMAADLKLNLNATLADGTTPKLYTKNYYAKDVNLDVTDNLTEEVYYYGVEKTADERDKFAIKIKSAEDDDTTKEKNDGKFTISKDAFYLGEASVSLKLNLGRKYNEPKAYKNITPDIFTLSGKDEDNVELEKGVVASDSEANFYYGRVFAPNYDIYANSGEVSLYYGVYFSGDESEEDKEKIKNFITSNETKTLEECKIPQLKDYYINPAFSGESTNEYLGANLTISENNAAVKENGKEKLILTYNGVEFPKTINIKITPNDEAKKYLLFDKFVPNDEKPIDTSFNATFYSLDKGGWTGSGEHGKVMDIGGENSDNAPKGNRRIDW</sequence>
<keyword evidence="3" id="KW-1185">Reference proteome</keyword>
<evidence type="ECO:0000313" key="3">
    <source>
        <dbReference type="Proteomes" id="UP000028486"/>
    </source>
</evidence>
<dbReference type="KEGG" id="caj:CIG1485E_0700"/>
<dbReference type="RefSeq" id="WP_038453744.1">
    <property type="nucleotide sequence ID" value="NZ_CP009043.1"/>
</dbReference>
<evidence type="ECO:0000256" key="1">
    <source>
        <dbReference type="SAM" id="MobiDB-lite"/>
    </source>
</evidence>
<reference evidence="3" key="1">
    <citation type="journal article" date="2014" name="Genome Announc.">
        <title>Complete Genome Sequence of Campylobacter iguaniorum Strain 1485ET, Isolated from a Bearded Dragon (Pogona vitticeps).</title>
        <authorList>
            <person name="Gilbert M.J."/>
            <person name="Miller W.G."/>
            <person name="Yee E."/>
            <person name="Kik M."/>
            <person name="Wagenaar J.A."/>
            <person name="Duim B."/>
        </authorList>
    </citation>
    <scope>NUCLEOTIDE SEQUENCE [LARGE SCALE GENOMIC DNA]</scope>
    <source>
        <strain evidence="3">1485E</strain>
    </source>
</reference>
<accession>A0A076F969</accession>
<feature type="region of interest" description="Disordered" evidence="1">
    <location>
        <begin position="874"/>
        <end position="897"/>
    </location>
</feature>
<dbReference type="EMBL" id="CP009043">
    <property type="protein sequence ID" value="AII14546.1"/>
    <property type="molecule type" value="Genomic_DNA"/>
</dbReference>
<protein>
    <submittedName>
        <fullName evidence="2">Uncharacterized protein</fullName>
    </submittedName>
</protein>
<dbReference type="eggNOG" id="COG1361">
    <property type="taxonomic scope" value="Bacteria"/>
</dbReference>